<keyword evidence="3" id="KW-1185">Reference proteome</keyword>
<keyword evidence="1" id="KW-0812">Transmembrane</keyword>
<comment type="caution">
    <text evidence="2">The sequence shown here is derived from an EMBL/GenBank/DDBJ whole genome shotgun (WGS) entry which is preliminary data.</text>
</comment>
<dbReference type="EMBL" id="LGRX02003970">
    <property type="protein sequence ID" value="KAK3281189.1"/>
    <property type="molecule type" value="Genomic_DNA"/>
</dbReference>
<feature type="transmembrane region" description="Helical" evidence="1">
    <location>
        <begin position="208"/>
        <end position="230"/>
    </location>
</feature>
<protein>
    <submittedName>
        <fullName evidence="2">Uncharacterized protein</fullName>
    </submittedName>
</protein>
<keyword evidence="1" id="KW-0472">Membrane</keyword>
<proteinExistence type="predicted"/>
<keyword evidence="1" id="KW-1133">Transmembrane helix</keyword>
<gene>
    <name evidence="2" type="ORF">CYMTET_11007</name>
</gene>
<evidence type="ECO:0000256" key="1">
    <source>
        <dbReference type="SAM" id="Phobius"/>
    </source>
</evidence>
<name>A0AAE0GN14_9CHLO</name>
<evidence type="ECO:0000313" key="3">
    <source>
        <dbReference type="Proteomes" id="UP001190700"/>
    </source>
</evidence>
<evidence type="ECO:0000313" key="2">
    <source>
        <dbReference type="EMBL" id="KAK3281189.1"/>
    </source>
</evidence>
<reference evidence="2 3" key="1">
    <citation type="journal article" date="2015" name="Genome Biol. Evol.">
        <title>Comparative Genomics of a Bacterivorous Green Alga Reveals Evolutionary Causalities and Consequences of Phago-Mixotrophic Mode of Nutrition.</title>
        <authorList>
            <person name="Burns J.A."/>
            <person name="Paasch A."/>
            <person name="Narechania A."/>
            <person name="Kim E."/>
        </authorList>
    </citation>
    <scope>NUCLEOTIDE SEQUENCE [LARGE SCALE GENOMIC DNA]</scope>
    <source>
        <strain evidence="2 3">PLY_AMNH</strain>
    </source>
</reference>
<dbReference type="Proteomes" id="UP001190700">
    <property type="component" value="Unassembled WGS sequence"/>
</dbReference>
<dbReference type="AlphaFoldDB" id="A0AAE0GN14"/>
<accession>A0AAE0GN14</accession>
<sequence length="234" mass="25625">MQTATSICQDTKTLMESLIKIRKTNDRGLALGGGGVTGMANCLSTQGARQAKVTLETTSGVIDVATALRVKYENEGTEIKAQRTQSRLARWQARDILNAQGAPRFTPLDVVVKGNQFWLVAAAPNVIWLAQIVGVYKTYKNGFKPFSELALQDCERVGLRILLPNSVGPLDANVIFKQGAVTMCKCVQQLIYQLPAEFVKFEEEKRGFSLSASGIVAMSLYSTILATYWARVLS</sequence>
<organism evidence="2 3">
    <name type="scientific">Cymbomonas tetramitiformis</name>
    <dbReference type="NCBI Taxonomy" id="36881"/>
    <lineage>
        <taxon>Eukaryota</taxon>
        <taxon>Viridiplantae</taxon>
        <taxon>Chlorophyta</taxon>
        <taxon>Pyramimonadophyceae</taxon>
        <taxon>Pyramimonadales</taxon>
        <taxon>Pyramimonadaceae</taxon>
        <taxon>Cymbomonas</taxon>
    </lineage>
</organism>